<evidence type="ECO:0000313" key="4">
    <source>
        <dbReference type="EMBL" id="MST74444.1"/>
    </source>
</evidence>
<feature type="domain" description="Glycosyl hydrolase family 95 N-terminal" evidence="1">
    <location>
        <begin position="12"/>
        <end position="241"/>
    </location>
</feature>
<dbReference type="Pfam" id="PF14498">
    <property type="entry name" value="Glyco_hyd_65N_2"/>
    <property type="match status" value="1"/>
</dbReference>
<dbReference type="InterPro" id="IPR016518">
    <property type="entry name" value="Alpha-L-fucosidase"/>
</dbReference>
<dbReference type="InterPro" id="IPR008928">
    <property type="entry name" value="6-hairpin_glycosidase_sf"/>
</dbReference>
<gene>
    <name evidence="4" type="ORF">FYJ75_05250</name>
</gene>
<dbReference type="EMBL" id="VUNI01000006">
    <property type="protein sequence ID" value="MST74444.1"/>
    <property type="molecule type" value="Genomic_DNA"/>
</dbReference>
<feature type="domain" description="Alpha fucosidase A-like C-terminal" evidence="2">
    <location>
        <begin position="701"/>
        <end position="740"/>
    </location>
</feature>
<dbReference type="GO" id="GO:0005975">
    <property type="term" value="P:carbohydrate metabolic process"/>
    <property type="evidence" value="ECO:0007669"/>
    <property type="project" value="InterPro"/>
</dbReference>
<dbReference type="GO" id="GO:0004560">
    <property type="term" value="F:alpha-L-fucosidase activity"/>
    <property type="evidence" value="ECO:0007669"/>
    <property type="project" value="InterPro"/>
</dbReference>
<name>A0A6L5YPL4_9FIRM</name>
<keyword evidence="5" id="KW-1185">Reference proteome</keyword>
<dbReference type="PIRSF" id="PIRSF007663">
    <property type="entry name" value="UCP007663"/>
    <property type="match status" value="1"/>
</dbReference>
<organism evidence="4 5">
    <name type="scientific">Roseburia porci</name>
    <dbReference type="NCBI Taxonomy" id="2605790"/>
    <lineage>
        <taxon>Bacteria</taxon>
        <taxon>Bacillati</taxon>
        <taxon>Bacillota</taxon>
        <taxon>Clostridia</taxon>
        <taxon>Lachnospirales</taxon>
        <taxon>Lachnospiraceae</taxon>
        <taxon>Roseburia</taxon>
    </lineage>
</organism>
<dbReference type="Pfam" id="PF22124">
    <property type="entry name" value="Glyco_hydro_95_cat"/>
    <property type="match status" value="1"/>
</dbReference>
<evidence type="ECO:0000313" key="5">
    <source>
        <dbReference type="Proteomes" id="UP000474024"/>
    </source>
</evidence>
<proteinExistence type="predicted"/>
<dbReference type="Gene3D" id="1.50.10.10">
    <property type="match status" value="1"/>
</dbReference>
<feature type="domain" description="Glycosyl hydrolase family 95 catalytic" evidence="3">
    <location>
        <begin position="277"/>
        <end position="695"/>
    </location>
</feature>
<evidence type="ECO:0000259" key="1">
    <source>
        <dbReference type="Pfam" id="PF14498"/>
    </source>
</evidence>
<dbReference type="Proteomes" id="UP000474024">
    <property type="component" value="Unassembled WGS sequence"/>
</dbReference>
<dbReference type="InterPro" id="IPR054363">
    <property type="entry name" value="GH95_cat"/>
</dbReference>
<dbReference type="PANTHER" id="PTHR31084:SF0">
    <property type="entry name" value="ALPHA-L-FUCOSIDASE 2"/>
    <property type="match status" value="1"/>
</dbReference>
<dbReference type="InterPro" id="IPR012341">
    <property type="entry name" value="6hp_glycosidase-like_sf"/>
</dbReference>
<dbReference type="SUPFAM" id="SSF48208">
    <property type="entry name" value="Six-hairpin glycosidases"/>
    <property type="match status" value="1"/>
</dbReference>
<dbReference type="PANTHER" id="PTHR31084">
    <property type="entry name" value="ALPHA-L-FUCOSIDASE 2"/>
    <property type="match status" value="1"/>
</dbReference>
<comment type="caution">
    <text evidence="4">The sequence shown here is derived from an EMBL/GenBank/DDBJ whole genome shotgun (WGS) entry which is preliminary data.</text>
</comment>
<accession>A0A6L5YPL4</accession>
<evidence type="ECO:0000259" key="2">
    <source>
        <dbReference type="Pfam" id="PF21307"/>
    </source>
</evidence>
<reference evidence="4 5" key="1">
    <citation type="submission" date="2019-08" db="EMBL/GenBank/DDBJ databases">
        <title>In-depth cultivation of the pig gut microbiome towards novel bacterial diversity and tailored functional studies.</title>
        <authorList>
            <person name="Wylensek D."/>
            <person name="Hitch T.C.A."/>
            <person name="Clavel T."/>
        </authorList>
    </citation>
    <scope>NUCLEOTIDE SEQUENCE [LARGE SCALE GENOMIC DNA]</scope>
    <source>
        <strain evidence="4 5">MUC/MUC-530-WT-4D</strain>
    </source>
</reference>
<keyword evidence="4" id="KW-0378">Hydrolase</keyword>
<dbReference type="InterPro" id="IPR027414">
    <property type="entry name" value="GH95_N_dom"/>
</dbReference>
<dbReference type="InterPro" id="IPR049053">
    <property type="entry name" value="AFCA-like_C"/>
</dbReference>
<sequence>MKESDMNYKNKIWFDAPASCWEQVHPIGNGNLGAMIWGTEEEKLGLNLDTLWSGVARDTNNYHAKEYLKPVRQEIFAANYAKAAEMIEQHLLGEFGENYLPMGNLRICPAEDDNGQKVKNEERLQDYQRVLDLDAGVVTVSYKKGDASYEREYFASYPDHLIGIRYTSSHKMNLMFSFESELFHVTEQLPDGVRMRGQCPEHVEPSYLESDEPVIWGTQGIRFVTELHVIRTDGTVVSDKKGFGIYHASYCELSLQSVSGSRKNPLKVKNIAKVKKSYRELKAAHKKDYRTLFRRVKVELGKTKEIPTDQRLKLLKEGKEDPDLYALFFQYGRYLLIASSREGTEAANLQGIWNWEMRAPWSSNYTTNINVEMNYWPAQICNLSECMEPYFSLLKDLAQNGAKTAQVHFGCRGFCVGHNTDFWRITNPVGVSYGKSEGVKGSSLYAFFVLSGQWMCQELWKAYEYKKDLEFLKEFAYPILKEAVLFTIDWLVEYKGRYMTCPSASPENQFRTESGISSISMGCTMDMSIVREIFTNFEKAYLELKKYKCLSDTMSKDGEKILAEIEERREKLLPYQIGADGRLMEWIYPFEETEPGHRHISHAYGLFPGEEFRRDGKLKEACKKSIEYRLSHGGGHTGWSCAWIANLFAVLGDGEQVYFYMKTLLTRSICDNMWTSHPPFQIDANFAGTMAMAQMFVQELDGDVKILPAIPKEWKEGSVSGLCLHGNKTIDIEWKDQNITYKIRHTRLKS</sequence>
<protein>
    <submittedName>
        <fullName evidence="4">Glycoside hydrolase family 95 protein</fullName>
    </submittedName>
</protein>
<dbReference type="Pfam" id="PF21307">
    <property type="entry name" value="Glyco_hydro_95_C"/>
    <property type="match status" value="1"/>
</dbReference>
<dbReference type="AlphaFoldDB" id="A0A6L5YPL4"/>
<evidence type="ECO:0000259" key="3">
    <source>
        <dbReference type="Pfam" id="PF22124"/>
    </source>
</evidence>